<comment type="caution">
    <text evidence="6">The sequence shown here is derived from an EMBL/GenBank/DDBJ whole genome shotgun (WGS) entry which is preliminary data.</text>
</comment>
<accession>A0ABP0GMV3</accession>
<dbReference type="InterPro" id="IPR029058">
    <property type="entry name" value="AB_hydrolase_fold"/>
</dbReference>
<dbReference type="EMBL" id="CAWYQH010000130">
    <property type="protein sequence ID" value="CAK8692373.1"/>
    <property type="molecule type" value="Genomic_DNA"/>
</dbReference>
<evidence type="ECO:0000256" key="2">
    <source>
        <dbReference type="ARBA" id="ARBA00022487"/>
    </source>
</evidence>
<dbReference type="EC" id="3.1.1.-" evidence="4"/>
<dbReference type="Gene3D" id="3.40.50.1820">
    <property type="entry name" value="alpha/beta hydrolase"/>
    <property type="match status" value="1"/>
</dbReference>
<dbReference type="PANTHER" id="PTHR43918:SF12">
    <property type="entry name" value="ACETYLCHOLINESTERASE 1"/>
    <property type="match status" value="1"/>
</dbReference>
<keyword evidence="3 4" id="KW-0378">Hydrolase</keyword>
<sequence length="431" mass="48411">MKVMVWFYGGAFQIGPSSYFDGTALAGMNDVIVVVPNYRVNTFGFISMEDGTGCNGNLGLLDQLAALKWVRENIGSFGGDKDNVTIFGESAGGISVNMHMMSPLSQGYFHKAVSFSGTAVVPRAFIKDQTRAYKKFLEILDVKEILPKKILEKLQSFSTQQIYDANLELQLVHGYTWYPTVDGNFLVDTPATLLSDGRFLKMPYMLGCNNSEGGWVMNSAISNYLSGLTEKEYKFYASIFLKWYNRSIDSKKALPILLKQYNKGSNLKDKMYYSKGVAGVMADATFVTSIIHVADKHAEFGASTYFYHMTHQPRHSHHDDYGPKEGRKPSYVGADHVDDVFFNWGLPFLPDSINDGFHFSQDEADLSRLMMTYITNFAKTGNPNVGDPHEFEWPAYNSRSRPHLVLDIPLSKGIDFGVENYNLYTKVLPNL</sequence>
<dbReference type="PROSITE" id="PS00122">
    <property type="entry name" value="CARBOXYLESTERASE_B_1"/>
    <property type="match status" value="1"/>
</dbReference>
<proteinExistence type="inferred from homology"/>
<comment type="similarity">
    <text evidence="1 4">Belongs to the type-B carboxylesterase/lipase family.</text>
</comment>
<dbReference type="Proteomes" id="UP001642483">
    <property type="component" value="Unassembled WGS sequence"/>
</dbReference>
<protein>
    <recommendedName>
        <fullName evidence="4">Carboxylic ester hydrolase</fullName>
        <ecNumber evidence="4">3.1.1.-</ecNumber>
    </recommendedName>
</protein>
<evidence type="ECO:0000256" key="4">
    <source>
        <dbReference type="RuleBase" id="RU361235"/>
    </source>
</evidence>
<evidence type="ECO:0000313" key="7">
    <source>
        <dbReference type="Proteomes" id="UP001642483"/>
    </source>
</evidence>
<evidence type="ECO:0000256" key="1">
    <source>
        <dbReference type="ARBA" id="ARBA00005964"/>
    </source>
</evidence>
<evidence type="ECO:0000313" key="6">
    <source>
        <dbReference type="EMBL" id="CAK8692373.1"/>
    </source>
</evidence>
<name>A0ABP0GMV3_CLALP</name>
<keyword evidence="7" id="KW-1185">Reference proteome</keyword>
<reference evidence="6 7" key="1">
    <citation type="submission" date="2024-02" db="EMBL/GenBank/DDBJ databases">
        <authorList>
            <person name="Daric V."/>
            <person name="Darras S."/>
        </authorList>
    </citation>
    <scope>NUCLEOTIDE SEQUENCE [LARGE SCALE GENOMIC DNA]</scope>
</reference>
<dbReference type="InterPro" id="IPR002018">
    <property type="entry name" value="CarbesteraseB"/>
</dbReference>
<dbReference type="PANTHER" id="PTHR43918">
    <property type="entry name" value="ACETYLCHOLINESTERASE"/>
    <property type="match status" value="1"/>
</dbReference>
<dbReference type="InterPro" id="IPR050654">
    <property type="entry name" value="AChE-related_enzymes"/>
</dbReference>
<dbReference type="InterPro" id="IPR019826">
    <property type="entry name" value="Carboxylesterase_B_AS"/>
</dbReference>
<dbReference type="SUPFAM" id="SSF53474">
    <property type="entry name" value="alpha/beta-Hydrolases"/>
    <property type="match status" value="1"/>
</dbReference>
<gene>
    <name evidence="6" type="ORF">CVLEPA_LOCUS25647</name>
</gene>
<organism evidence="6 7">
    <name type="scientific">Clavelina lepadiformis</name>
    <name type="common">Light-bulb sea squirt</name>
    <name type="synonym">Ascidia lepadiformis</name>
    <dbReference type="NCBI Taxonomy" id="159417"/>
    <lineage>
        <taxon>Eukaryota</taxon>
        <taxon>Metazoa</taxon>
        <taxon>Chordata</taxon>
        <taxon>Tunicata</taxon>
        <taxon>Ascidiacea</taxon>
        <taxon>Aplousobranchia</taxon>
        <taxon>Clavelinidae</taxon>
        <taxon>Clavelina</taxon>
    </lineage>
</organism>
<keyword evidence="2" id="KW-0719">Serine esterase</keyword>
<dbReference type="Pfam" id="PF00135">
    <property type="entry name" value="COesterase"/>
    <property type="match status" value="1"/>
</dbReference>
<evidence type="ECO:0000259" key="5">
    <source>
        <dbReference type="Pfam" id="PF00135"/>
    </source>
</evidence>
<feature type="domain" description="Carboxylesterase type B" evidence="5">
    <location>
        <begin position="3"/>
        <end position="409"/>
    </location>
</feature>
<evidence type="ECO:0000256" key="3">
    <source>
        <dbReference type="ARBA" id="ARBA00022801"/>
    </source>
</evidence>